<evidence type="ECO:0000313" key="1">
    <source>
        <dbReference type="EMBL" id="KAH3804216.1"/>
    </source>
</evidence>
<accession>A0A9D4J8Y7</accession>
<protein>
    <submittedName>
        <fullName evidence="1">Uncharacterized protein</fullName>
    </submittedName>
</protein>
<reference evidence="1" key="2">
    <citation type="submission" date="2020-11" db="EMBL/GenBank/DDBJ databases">
        <authorList>
            <person name="McCartney M.A."/>
            <person name="Auch B."/>
            <person name="Kono T."/>
            <person name="Mallez S."/>
            <person name="Becker A."/>
            <person name="Gohl D.M."/>
            <person name="Silverstein K.A.T."/>
            <person name="Koren S."/>
            <person name="Bechman K.B."/>
            <person name="Herman A."/>
            <person name="Abrahante J.E."/>
            <person name="Garbe J."/>
        </authorList>
    </citation>
    <scope>NUCLEOTIDE SEQUENCE</scope>
    <source>
        <strain evidence="1">Duluth1</strain>
        <tissue evidence="1">Whole animal</tissue>
    </source>
</reference>
<name>A0A9D4J8Y7_DREPO</name>
<gene>
    <name evidence="1" type="ORF">DPMN_132498</name>
</gene>
<keyword evidence="2" id="KW-1185">Reference proteome</keyword>
<dbReference type="Proteomes" id="UP000828390">
    <property type="component" value="Unassembled WGS sequence"/>
</dbReference>
<reference evidence="1" key="1">
    <citation type="journal article" date="2019" name="bioRxiv">
        <title>The Genome of the Zebra Mussel, Dreissena polymorpha: A Resource for Invasive Species Research.</title>
        <authorList>
            <person name="McCartney M.A."/>
            <person name="Auch B."/>
            <person name="Kono T."/>
            <person name="Mallez S."/>
            <person name="Zhang Y."/>
            <person name="Obille A."/>
            <person name="Becker A."/>
            <person name="Abrahante J.E."/>
            <person name="Garbe J."/>
            <person name="Badalamenti J.P."/>
            <person name="Herman A."/>
            <person name="Mangelson H."/>
            <person name="Liachko I."/>
            <person name="Sullivan S."/>
            <person name="Sone E.D."/>
            <person name="Koren S."/>
            <person name="Silverstein K.A.T."/>
            <person name="Beckman K.B."/>
            <person name="Gohl D.M."/>
        </authorList>
    </citation>
    <scope>NUCLEOTIDE SEQUENCE</scope>
    <source>
        <strain evidence="1">Duluth1</strain>
        <tissue evidence="1">Whole animal</tissue>
    </source>
</reference>
<proteinExistence type="predicted"/>
<dbReference type="EMBL" id="JAIWYP010000006">
    <property type="protein sequence ID" value="KAH3804216.1"/>
    <property type="molecule type" value="Genomic_DNA"/>
</dbReference>
<comment type="caution">
    <text evidence="1">The sequence shown here is derived from an EMBL/GenBank/DDBJ whole genome shotgun (WGS) entry which is preliminary data.</text>
</comment>
<sequence>MTLVITEKLSVINTSTYLDHIRSSDEEIGGVLDHEGPVSKGRGVYSTTCNEVVDVIVNED</sequence>
<organism evidence="1 2">
    <name type="scientific">Dreissena polymorpha</name>
    <name type="common">Zebra mussel</name>
    <name type="synonym">Mytilus polymorpha</name>
    <dbReference type="NCBI Taxonomy" id="45954"/>
    <lineage>
        <taxon>Eukaryota</taxon>
        <taxon>Metazoa</taxon>
        <taxon>Spiralia</taxon>
        <taxon>Lophotrochozoa</taxon>
        <taxon>Mollusca</taxon>
        <taxon>Bivalvia</taxon>
        <taxon>Autobranchia</taxon>
        <taxon>Heteroconchia</taxon>
        <taxon>Euheterodonta</taxon>
        <taxon>Imparidentia</taxon>
        <taxon>Neoheterodontei</taxon>
        <taxon>Myida</taxon>
        <taxon>Dreissenoidea</taxon>
        <taxon>Dreissenidae</taxon>
        <taxon>Dreissena</taxon>
    </lineage>
</organism>
<evidence type="ECO:0000313" key="2">
    <source>
        <dbReference type="Proteomes" id="UP000828390"/>
    </source>
</evidence>
<dbReference type="AlphaFoldDB" id="A0A9D4J8Y7"/>